<sequence length="2160" mass="248520">MPISDSSVQTLNILFRKFYSKCCYNYGRTKCFKWFINGRVTQLYVVTLRDLFLTLLLNDNISNNVKSTGCVENETLHHILFNTVDKSILYADFELEISKPESNNECIRQALEINDEMNYQVIEYLHEKLMECNEKIESKDFDLLECLKILKVTLTYLDIALKYNYNKVLNEQIYDNFKRILKAAYTVSSKTLKSGIQISEKNALLKILQPILLEEYDTVLNNDVRTCIDNDFFHCINEILNSDVPSDDDDSDTDMSYNVLKHNCIFFLAAYCKKNLNYRDELLELILNPKLYNFSSPLDVDFALKCIRFLNQSDIEDAPIELTFVLMQSMCKDLFRNSNATAAILKTLLQIMNRVWQHGDNMRRNCLIMVKSYLHRCENMYYPPEVAALVYECTTKIIIFNYKDANSIELTFKDVLIDKIKGNIHSIRLYCGYLINEMTEAFTDEDELSCLLNLKDLFTVVLSNEKETILKDELNNRTATVLHTYYVLALNKPSRIHRIVQEIVFLQREKSLDKQTVKKVLNIILNKVIQNTIDNYLDQNILCLLQCWLEKKLPLDNFPLYLFNCDSDDLFYKKYMNWLVSADILWRHQGNLQKSDMMRKFKQMQSEETILEESFCSIIILSLPYIVNEKYSLSVNKFSCKESTSAACRMFQQMRQMLQSETWSKLFVENMDQLVLLTALHLKDYADAKQTFDFEVPKSVESFTYPKEIFCGILKYFGELIDDNILECFCKDQPLAMLKILFTLWELVLSEKIFAFKVMSLHTFIVYIENIPLGFPSDVIIFNFSCINISKAIKETKSQKELDAFSKALFRILMRVCANKNKVLQKETVAQLLSILSLKKDESPECNGVYKYVIMNFKNFDDDMQALYIVLTEVGTETCLTETNFLKKLQKYERNLSYASNATLFSMRKFLSAHKKFLSAALNKFDDKGFSEDCEDSVIHKIIVALCNILRTTIDEKMIVEASNCLAEVGTYDLKTLVTVPPKDTTQLVNMKPTQYFAITVVKALLEIIFNENPTVSEKVSKALLHLMKFKDGQLINIEWGIVQSQILKCLMPSTCESFAQFKVRSVPTDWTPATDEDHFQWITRVTVDLLQTLESPLNYLSSLRTLCRLKPTICPKILPSLVGLLLEHSSENLKQITGQQINTVFNYIWSRSFNDSTTASEDSTVSKLSNILDHDQKMIVHYLLDVVNAIRLQTNHLKIRKCRDADTLRYLKLEYDKLSWAATVADKNIAAIYYAELWAAAHNDDVPPASPDLTACLPGGEHVQRILRNCFVSIGELDAIDGCGTAHLTSEDERRKHLLHTGQYADALLLHDIVLSHGNQSDNRLQHGVVMSLHKSGMHHLALQYIKSFPENEELNDVKFDCLAYLGDWSEIVDTKELEEKTNQPLWNPDVVIKSLRYACLKESLNADPNQNFEARLEQALNRAKLATSKLCRILNMENCQSVYKVVANLHLLCDIQDYCSLRCGHTDLTDLLDRWQVDKLPSFKDFRHLETLLSQRSLILEHAAKHYESFSNNIMDLQLQYVEMGLSNQRVQMAQRLLDTVKKMKASEKVSLLESQVAWAKGHKDIALASLHGVVTDQSNDVKLAAMCLRQYGLWMAESKRENARDIITKYLEKSLELLNEDDNAETRFKVYHDIARFADSEYKQIVSYMNSAVFENKVKCIDSMKGTAASLKGSQTSLTKDERKALFTNDRFMQLDEAEVSNTRAEKKSFLNLALRYYMLSLKHCEDNNLSIFRVISLWFDNPDFEFSDSSASSFRDLLNAIPSWKFITVLPQLAPRLTTDRSSFAKYLKEVLARCAIEHPHHTLAILFNLKNSDKDNVILNASKGAQPTRPPGAEPRLPIPTLTIPICHNGDYSTLPNITTFDNHFELVGGINYPKKISCRSSDGKCRILLIKGEDDLRQDAVMQQVFNIVNTLLENNPITKKNKLLIRTYKVVPMSRRSGVLGWCEGTTPLGTYLRDAHIRYRPKDITPEAARAKMKTCQDSRKSNQDKLRVFMEILANFKPVFHNFFTEHYHDPITWYERRLAYTRSVATSSMVGYILGLGDRHVHNILIDETTGEVVHIDFGIAFDQGKALPTPETIPFRLTQDIISGFGCCGIEGIFRRCCEKTLQLLRDNQETLLTILQVLLCDPLYSWTVKGALKKTTARCKYDICLVTI</sequence>
<dbReference type="GO" id="GO:0004674">
    <property type="term" value="F:protein serine/threonine kinase activity"/>
    <property type="evidence" value="ECO:0007669"/>
    <property type="project" value="UniProtKB-KW"/>
</dbReference>
<dbReference type="SUPFAM" id="SSF48371">
    <property type="entry name" value="ARM repeat"/>
    <property type="match status" value="1"/>
</dbReference>
<keyword evidence="1" id="KW-0723">Serine/threonine-protein kinase</keyword>
<dbReference type="SUPFAM" id="SSF56112">
    <property type="entry name" value="Protein kinase-like (PK-like)"/>
    <property type="match status" value="1"/>
</dbReference>
<dbReference type="PROSITE" id="PS51189">
    <property type="entry name" value="FAT"/>
    <property type="match status" value="1"/>
</dbReference>
<dbReference type="EMBL" id="KQ460398">
    <property type="protein sequence ID" value="KPJ15116.1"/>
    <property type="molecule type" value="Genomic_DNA"/>
</dbReference>
<evidence type="ECO:0000259" key="6">
    <source>
        <dbReference type="PROSITE" id="PS51189"/>
    </source>
</evidence>
<dbReference type="InterPro" id="IPR044107">
    <property type="entry name" value="PIKKc_ATM"/>
</dbReference>
<evidence type="ECO:0000313" key="7">
    <source>
        <dbReference type="EMBL" id="KPJ15116.1"/>
    </source>
</evidence>
<evidence type="ECO:0000256" key="3">
    <source>
        <dbReference type="ARBA" id="ARBA00022777"/>
    </source>
</evidence>
<dbReference type="Gene3D" id="1.10.1070.11">
    <property type="entry name" value="Phosphatidylinositol 3-/4-kinase, catalytic domain"/>
    <property type="match status" value="1"/>
</dbReference>
<evidence type="ECO:0000259" key="5">
    <source>
        <dbReference type="PROSITE" id="PS50290"/>
    </source>
</evidence>
<dbReference type="GO" id="GO:0006281">
    <property type="term" value="P:DNA repair"/>
    <property type="evidence" value="ECO:0007669"/>
    <property type="project" value="InterPro"/>
</dbReference>
<evidence type="ECO:0000313" key="8">
    <source>
        <dbReference type="Proteomes" id="UP000053240"/>
    </source>
</evidence>
<dbReference type="InterPro" id="IPR014009">
    <property type="entry name" value="PIK_FAT"/>
</dbReference>
<keyword evidence="2" id="KW-0808">Transferase</keyword>
<gene>
    <name evidence="7" type="ORF">RR48_09143</name>
</gene>
<name>A0A194RGR1_PAPMA</name>
<dbReference type="SMART" id="SM00146">
    <property type="entry name" value="PI3Kc"/>
    <property type="match status" value="1"/>
</dbReference>
<dbReference type="InterPro" id="IPR000403">
    <property type="entry name" value="PI3/4_kinase_cat_dom"/>
</dbReference>
<evidence type="ECO:0000256" key="2">
    <source>
        <dbReference type="ARBA" id="ARBA00022679"/>
    </source>
</evidence>
<evidence type="ECO:0000256" key="1">
    <source>
        <dbReference type="ARBA" id="ARBA00022527"/>
    </source>
</evidence>
<dbReference type="InterPro" id="IPR011009">
    <property type="entry name" value="Kinase-like_dom_sf"/>
</dbReference>
<dbReference type="PROSITE" id="PS00915">
    <property type="entry name" value="PI3_4_KINASE_1"/>
    <property type="match status" value="1"/>
</dbReference>
<dbReference type="Proteomes" id="UP000053240">
    <property type="component" value="Unassembled WGS sequence"/>
</dbReference>
<dbReference type="Pfam" id="PF00454">
    <property type="entry name" value="PI3_PI4_kinase"/>
    <property type="match status" value="1"/>
</dbReference>
<dbReference type="STRING" id="76193.A0A194RGR1"/>
<dbReference type="InParanoid" id="A0A194RGR1"/>
<dbReference type="PROSITE" id="PS00916">
    <property type="entry name" value="PI3_4_KINASE_2"/>
    <property type="match status" value="1"/>
</dbReference>
<feature type="domain" description="FAT" evidence="6">
    <location>
        <begin position="1421"/>
        <end position="1817"/>
    </location>
</feature>
<dbReference type="InterPro" id="IPR038980">
    <property type="entry name" value="ATM_plant"/>
</dbReference>
<accession>A0A194RGR1</accession>
<dbReference type="InterPro" id="IPR016024">
    <property type="entry name" value="ARM-type_fold"/>
</dbReference>
<feature type="domain" description="PI3K/PI4K catalytic" evidence="5">
    <location>
        <begin position="1866"/>
        <end position="2160"/>
    </location>
</feature>
<dbReference type="InterPro" id="IPR036940">
    <property type="entry name" value="PI3/4_kinase_cat_sf"/>
</dbReference>
<keyword evidence="8" id="KW-1185">Reference proteome</keyword>
<proteinExistence type="predicted"/>
<dbReference type="PANTHER" id="PTHR37079">
    <property type="entry name" value="SERINE/THREONINE-PROTEIN KINASE ATM"/>
    <property type="match status" value="1"/>
</dbReference>
<keyword evidence="3 7" id="KW-0418">Kinase</keyword>
<dbReference type="PANTHER" id="PTHR37079:SF4">
    <property type="entry name" value="SERINE_THREONINE-PROTEIN KINASE ATM"/>
    <property type="match status" value="1"/>
</dbReference>
<dbReference type="PROSITE" id="PS50290">
    <property type="entry name" value="PI3_4_KINASE_3"/>
    <property type="match status" value="1"/>
</dbReference>
<dbReference type="CDD" id="cd05171">
    <property type="entry name" value="PIKKc_ATM"/>
    <property type="match status" value="1"/>
</dbReference>
<dbReference type="InterPro" id="IPR018936">
    <property type="entry name" value="PI3/4_kinase_CS"/>
</dbReference>
<comment type="catalytic activity">
    <reaction evidence="4">
        <text>L-threonyl-[protein] + ATP = O-phospho-L-threonyl-[protein] + ADP + H(+)</text>
        <dbReference type="Rhea" id="RHEA:46608"/>
        <dbReference type="Rhea" id="RHEA-COMP:11060"/>
        <dbReference type="Rhea" id="RHEA-COMP:11605"/>
        <dbReference type="ChEBI" id="CHEBI:15378"/>
        <dbReference type="ChEBI" id="CHEBI:30013"/>
        <dbReference type="ChEBI" id="CHEBI:30616"/>
        <dbReference type="ChEBI" id="CHEBI:61977"/>
        <dbReference type="ChEBI" id="CHEBI:456216"/>
        <dbReference type="EC" id="2.7.11.1"/>
    </reaction>
</comment>
<reference evidence="7 8" key="1">
    <citation type="journal article" date="2015" name="Nat. Commun.">
        <title>Outbred genome sequencing and CRISPR/Cas9 gene editing in butterflies.</title>
        <authorList>
            <person name="Li X."/>
            <person name="Fan D."/>
            <person name="Zhang W."/>
            <person name="Liu G."/>
            <person name="Zhang L."/>
            <person name="Zhao L."/>
            <person name="Fang X."/>
            <person name="Chen L."/>
            <person name="Dong Y."/>
            <person name="Chen Y."/>
            <person name="Ding Y."/>
            <person name="Zhao R."/>
            <person name="Feng M."/>
            <person name="Zhu Y."/>
            <person name="Feng Y."/>
            <person name="Jiang X."/>
            <person name="Zhu D."/>
            <person name="Xiang H."/>
            <person name="Feng X."/>
            <person name="Li S."/>
            <person name="Wang J."/>
            <person name="Zhang G."/>
            <person name="Kronforst M.R."/>
            <person name="Wang W."/>
        </authorList>
    </citation>
    <scope>NUCLEOTIDE SEQUENCE [LARGE SCALE GENOMIC DNA]</scope>
    <source>
        <strain evidence="7">Ya'a_city_454_Pm</strain>
        <tissue evidence="7">Whole body</tissue>
    </source>
</reference>
<dbReference type="Gene3D" id="3.30.1010.10">
    <property type="entry name" value="Phosphatidylinositol 3-kinase Catalytic Subunit, Chain A, domain 4"/>
    <property type="match status" value="1"/>
</dbReference>
<organism evidence="7 8">
    <name type="scientific">Papilio machaon</name>
    <name type="common">Old World swallowtail butterfly</name>
    <dbReference type="NCBI Taxonomy" id="76193"/>
    <lineage>
        <taxon>Eukaryota</taxon>
        <taxon>Metazoa</taxon>
        <taxon>Ecdysozoa</taxon>
        <taxon>Arthropoda</taxon>
        <taxon>Hexapoda</taxon>
        <taxon>Insecta</taxon>
        <taxon>Pterygota</taxon>
        <taxon>Neoptera</taxon>
        <taxon>Endopterygota</taxon>
        <taxon>Lepidoptera</taxon>
        <taxon>Glossata</taxon>
        <taxon>Ditrysia</taxon>
        <taxon>Papilionoidea</taxon>
        <taxon>Papilionidae</taxon>
        <taxon>Papilioninae</taxon>
        <taxon>Papilio</taxon>
    </lineage>
</organism>
<protein>
    <submittedName>
        <fullName evidence="7">Serine/threonine-protein kinase ATM</fullName>
    </submittedName>
</protein>
<evidence type="ECO:0000256" key="4">
    <source>
        <dbReference type="ARBA" id="ARBA00047899"/>
    </source>
</evidence>